<dbReference type="Pfam" id="PF02743">
    <property type="entry name" value="dCache_1"/>
    <property type="match status" value="1"/>
</dbReference>
<keyword evidence="8" id="KW-0418">Kinase</keyword>
<evidence type="ECO:0000256" key="3">
    <source>
        <dbReference type="ARBA" id="ARBA00012438"/>
    </source>
</evidence>
<feature type="domain" description="HAMP" evidence="13">
    <location>
        <begin position="319"/>
        <end position="372"/>
    </location>
</feature>
<dbReference type="EC" id="2.7.13.3" evidence="3"/>
<evidence type="ECO:0000259" key="13">
    <source>
        <dbReference type="PROSITE" id="PS50885"/>
    </source>
</evidence>
<evidence type="ECO:0000256" key="9">
    <source>
        <dbReference type="ARBA" id="ARBA00022989"/>
    </source>
</evidence>
<dbReference type="InterPro" id="IPR050428">
    <property type="entry name" value="TCS_sensor_his_kinase"/>
</dbReference>
<dbReference type="RefSeq" id="WP_201077616.1">
    <property type="nucleotide sequence ID" value="NZ_CP067420.1"/>
</dbReference>
<keyword evidence="9 12" id="KW-1133">Transmembrane helix</keyword>
<dbReference type="PANTHER" id="PTHR45436:SF5">
    <property type="entry name" value="SENSOR HISTIDINE KINASE TRCS"/>
    <property type="match status" value="1"/>
</dbReference>
<evidence type="ECO:0000313" key="14">
    <source>
        <dbReference type="EMBL" id="QQP90490.1"/>
    </source>
</evidence>
<dbReference type="CDD" id="cd12914">
    <property type="entry name" value="PDC1_DGC_like"/>
    <property type="match status" value="1"/>
</dbReference>
<dbReference type="Proteomes" id="UP000595197">
    <property type="component" value="Chromosome"/>
</dbReference>
<comment type="catalytic activity">
    <reaction evidence="1">
        <text>ATP + protein L-histidine = ADP + protein N-phospho-L-histidine.</text>
        <dbReference type="EC" id="2.7.13.3"/>
    </reaction>
</comment>
<organism evidence="14 15">
    <name type="scientific">Skermanella cutis</name>
    <dbReference type="NCBI Taxonomy" id="2775420"/>
    <lineage>
        <taxon>Bacteria</taxon>
        <taxon>Pseudomonadati</taxon>
        <taxon>Pseudomonadota</taxon>
        <taxon>Alphaproteobacteria</taxon>
        <taxon>Rhodospirillales</taxon>
        <taxon>Azospirillaceae</taxon>
        <taxon>Skermanella</taxon>
    </lineage>
</organism>
<evidence type="ECO:0000256" key="1">
    <source>
        <dbReference type="ARBA" id="ARBA00000085"/>
    </source>
</evidence>
<evidence type="ECO:0000256" key="5">
    <source>
        <dbReference type="ARBA" id="ARBA00022553"/>
    </source>
</evidence>
<dbReference type="EMBL" id="CP067420">
    <property type="protein sequence ID" value="QQP90490.1"/>
    <property type="molecule type" value="Genomic_DNA"/>
</dbReference>
<name>A0ABX7B7X8_9PROT</name>
<dbReference type="Gene3D" id="6.10.340.10">
    <property type="match status" value="1"/>
</dbReference>
<evidence type="ECO:0000313" key="15">
    <source>
        <dbReference type="Proteomes" id="UP000595197"/>
    </source>
</evidence>
<accession>A0ABX7B7X8</accession>
<dbReference type="SUPFAM" id="SSF158472">
    <property type="entry name" value="HAMP domain-like"/>
    <property type="match status" value="1"/>
</dbReference>
<keyword evidence="11 12" id="KW-0472">Membrane</keyword>
<evidence type="ECO:0000256" key="10">
    <source>
        <dbReference type="ARBA" id="ARBA00023012"/>
    </source>
</evidence>
<protein>
    <recommendedName>
        <fullName evidence="3">histidine kinase</fullName>
        <ecNumber evidence="3">2.7.13.3</ecNumber>
    </recommendedName>
</protein>
<comment type="subcellular location">
    <subcellularLocation>
        <location evidence="2">Cell membrane</location>
        <topology evidence="2">Multi-pass membrane protein</topology>
    </subcellularLocation>
</comment>
<dbReference type="Pfam" id="PF00672">
    <property type="entry name" value="HAMP"/>
    <property type="match status" value="1"/>
</dbReference>
<dbReference type="Gene3D" id="3.30.450.20">
    <property type="entry name" value="PAS domain"/>
    <property type="match status" value="1"/>
</dbReference>
<evidence type="ECO:0000256" key="4">
    <source>
        <dbReference type="ARBA" id="ARBA00022475"/>
    </source>
</evidence>
<evidence type="ECO:0000256" key="6">
    <source>
        <dbReference type="ARBA" id="ARBA00022679"/>
    </source>
</evidence>
<feature type="transmembrane region" description="Helical" evidence="12">
    <location>
        <begin position="297"/>
        <end position="318"/>
    </location>
</feature>
<proteinExistence type="predicted"/>
<gene>
    <name evidence="14" type="ORF">IGS68_04345</name>
</gene>
<dbReference type="PANTHER" id="PTHR45436">
    <property type="entry name" value="SENSOR HISTIDINE KINASE YKOH"/>
    <property type="match status" value="1"/>
</dbReference>
<evidence type="ECO:0000256" key="2">
    <source>
        <dbReference type="ARBA" id="ARBA00004651"/>
    </source>
</evidence>
<keyword evidence="6" id="KW-0808">Transferase</keyword>
<evidence type="ECO:0000256" key="12">
    <source>
        <dbReference type="SAM" id="Phobius"/>
    </source>
</evidence>
<evidence type="ECO:0000256" key="8">
    <source>
        <dbReference type="ARBA" id="ARBA00022777"/>
    </source>
</evidence>
<evidence type="ECO:0000256" key="11">
    <source>
        <dbReference type="ARBA" id="ARBA00023136"/>
    </source>
</evidence>
<keyword evidence="5" id="KW-0597">Phosphoprotein</keyword>
<keyword evidence="10" id="KW-0902">Two-component regulatory system</keyword>
<keyword evidence="15" id="KW-1185">Reference proteome</keyword>
<evidence type="ECO:0000256" key="7">
    <source>
        <dbReference type="ARBA" id="ARBA00022692"/>
    </source>
</evidence>
<reference evidence="14" key="1">
    <citation type="submission" date="2021-02" db="EMBL/GenBank/DDBJ databases">
        <title>Skermanella TT6 skin isolate.</title>
        <authorList>
            <person name="Lee K."/>
            <person name="Ganzorig M."/>
        </authorList>
    </citation>
    <scope>NUCLEOTIDE SEQUENCE</scope>
    <source>
        <strain evidence="14">TT6</strain>
    </source>
</reference>
<keyword evidence="7 12" id="KW-0812">Transmembrane</keyword>
<sequence>MKNPRSLSTLLSASIAVLCIAPVAGVSLLANGTIGSRLRDQAGAAALDLSAQIADKLDRSMFERWLDIRMIGRIQETLEPDSDPDRLRVKLETLQRSSPEYAWVGLASPEGRVLVSTGRLLEGADVSGRPWFRAGSRNMFAGDVHEAVLLAKKLPPNANGDPLRFVDVAMPLRRADGVPLGVLGAHLSWSWGEEITASVLDVRGERSESAEALIVSAEGDVLLGPDGLVGGKLDLLSLGAARQGGTRHGLETWPDGRDYLTATTLTTGHRDYPGLGWAVVVRQDADKVLAPIRRFQWNLALLGLGAALAAAFAGSVLARRITRPLLEIAEAADRIREYDHDARIPYTRSYAEVFRLSSALVDLDARLRRRAVNRPKAPAA</sequence>
<keyword evidence="4" id="KW-1003">Cell membrane</keyword>
<dbReference type="InterPro" id="IPR003660">
    <property type="entry name" value="HAMP_dom"/>
</dbReference>
<dbReference type="PROSITE" id="PS50885">
    <property type="entry name" value="HAMP"/>
    <property type="match status" value="1"/>
</dbReference>
<dbReference type="InterPro" id="IPR033479">
    <property type="entry name" value="dCache_1"/>
</dbReference>